<dbReference type="GO" id="GO:0006352">
    <property type="term" value="P:DNA-templated transcription initiation"/>
    <property type="evidence" value="ECO:0007669"/>
    <property type="project" value="InterPro"/>
</dbReference>
<dbReference type="AlphaFoldDB" id="A0A9X4BI85"/>
<gene>
    <name evidence="6" type="ORF">OD750_021150</name>
</gene>
<dbReference type="InterPro" id="IPR039425">
    <property type="entry name" value="RNA_pol_sigma-70-like"/>
</dbReference>
<dbReference type="InterPro" id="IPR053812">
    <property type="entry name" value="HTH_Sigma70_ECF-like"/>
</dbReference>
<evidence type="ECO:0000256" key="2">
    <source>
        <dbReference type="ARBA" id="ARBA00023015"/>
    </source>
</evidence>
<dbReference type="SUPFAM" id="SSF88659">
    <property type="entry name" value="Sigma3 and sigma4 domains of RNA polymerase sigma factors"/>
    <property type="match status" value="1"/>
</dbReference>
<comment type="similarity">
    <text evidence="1">Belongs to the sigma-70 factor family. ECF subfamily.</text>
</comment>
<dbReference type="InterPro" id="IPR011517">
    <property type="entry name" value="RNA_pol_sigma70_ECF-like"/>
</dbReference>
<evidence type="ECO:0000313" key="6">
    <source>
        <dbReference type="EMBL" id="MDC8015060.1"/>
    </source>
</evidence>
<organism evidence="6 7">
    <name type="scientific">Tahibacter soli</name>
    <dbReference type="NCBI Taxonomy" id="2983605"/>
    <lineage>
        <taxon>Bacteria</taxon>
        <taxon>Pseudomonadati</taxon>
        <taxon>Pseudomonadota</taxon>
        <taxon>Gammaproteobacteria</taxon>
        <taxon>Lysobacterales</taxon>
        <taxon>Rhodanobacteraceae</taxon>
        <taxon>Tahibacter</taxon>
    </lineage>
</organism>
<evidence type="ECO:0000256" key="3">
    <source>
        <dbReference type="ARBA" id="ARBA00023082"/>
    </source>
</evidence>
<dbReference type="NCBIfam" id="TIGR02937">
    <property type="entry name" value="sigma70-ECF"/>
    <property type="match status" value="1"/>
</dbReference>
<evidence type="ECO:0000256" key="1">
    <source>
        <dbReference type="ARBA" id="ARBA00010641"/>
    </source>
</evidence>
<proteinExistence type="inferred from homology"/>
<dbReference type="InterPro" id="IPR036388">
    <property type="entry name" value="WH-like_DNA-bd_sf"/>
</dbReference>
<dbReference type="PANTHER" id="PTHR43133">
    <property type="entry name" value="RNA POLYMERASE ECF-TYPE SIGMA FACTO"/>
    <property type="match status" value="1"/>
</dbReference>
<evidence type="ECO:0000259" key="5">
    <source>
        <dbReference type="Pfam" id="PF07638"/>
    </source>
</evidence>
<dbReference type="NCBIfam" id="TIGR02999">
    <property type="entry name" value="Sig-70_X6"/>
    <property type="match status" value="1"/>
</dbReference>
<comment type="caution">
    <text evidence="6">The sequence shown here is derived from an EMBL/GenBank/DDBJ whole genome shotgun (WGS) entry which is preliminary data.</text>
</comment>
<dbReference type="RefSeq" id="WP_263544087.1">
    <property type="nucleotide sequence ID" value="NZ_JAOVZO020000020.1"/>
</dbReference>
<dbReference type="EMBL" id="JAOVZO020000020">
    <property type="protein sequence ID" value="MDC8015060.1"/>
    <property type="molecule type" value="Genomic_DNA"/>
</dbReference>
<dbReference type="Proteomes" id="UP001139971">
    <property type="component" value="Unassembled WGS sequence"/>
</dbReference>
<dbReference type="SUPFAM" id="SSF88946">
    <property type="entry name" value="Sigma2 domain of RNA polymerase sigma factors"/>
    <property type="match status" value="1"/>
</dbReference>
<keyword evidence="7" id="KW-1185">Reference proteome</keyword>
<reference evidence="6" key="1">
    <citation type="submission" date="2023-02" db="EMBL/GenBank/DDBJ databases">
        <title>Tahibacter soli sp. nov. isolated from soil.</title>
        <authorList>
            <person name="Baek J.H."/>
            <person name="Lee J.K."/>
            <person name="Choi D.G."/>
            <person name="Jeon C.O."/>
        </authorList>
    </citation>
    <scope>NUCLEOTIDE SEQUENCE</scope>
    <source>
        <strain evidence="6">BL</strain>
    </source>
</reference>
<feature type="domain" description="RNA polymerase sigma-70 ECF-like HTH" evidence="5">
    <location>
        <begin position="16"/>
        <end position="193"/>
    </location>
</feature>
<accession>A0A9X4BI85</accession>
<dbReference type="Gene3D" id="1.10.1740.10">
    <property type="match status" value="1"/>
</dbReference>
<dbReference type="InterPro" id="IPR014284">
    <property type="entry name" value="RNA_pol_sigma-70_dom"/>
</dbReference>
<dbReference type="Pfam" id="PF07638">
    <property type="entry name" value="Sigma70_ECF"/>
    <property type="match status" value="1"/>
</dbReference>
<dbReference type="InterPro" id="IPR013325">
    <property type="entry name" value="RNA_pol_sigma_r2"/>
</dbReference>
<name>A0A9X4BI85_9GAMM</name>
<dbReference type="PANTHER" id="PTHR43133:SF39">
    <property type="entry name" value="SIMILAR TO RNA POLYMERASE SIGMA-E FACTOR"/>
    <property type="match status" value="1"/>
</dbReference>
<dbReference type="GO" id="GO:0016987">
    <property type="term" value="F:sigma factor activity"/>
    <property type="evidence" value="ECO:0007669"/>
    <property type="project" value="UniProtKB-KW"/>
</dbReference>
<dbReference type="InterPro" id="IPR013324">
    <property type="entry name" value="RNA_pol_sigma_r3/r4-like"/>
</dbReference>
<evidence type="ECO:0000313" key="7">
    <source>
        <dbReference type="Proteomes" id="UP001139971"/>
    </source>
</evidence>
<dbReference type="Gene3D" id="1.10.10.10">
    <property type="entry name" value="Winged helix-like DNA-binding domain superfamily/Winged helix DNA-binding domain"/>
    <property type="match status" value="1"/>
</dbReference>
<keyword evidence="2" id="KW-0805">Transcription regulation</keyword>
<evidence type="ECO:0000256" key="4">
    <source>
        <dbReference type="ARBA" id="ARBA00023163"/>
    </source>
</evidence>
<protein>
    <submittedName>
        <fullName evidence="6">ECF-type sigma factor</fullName>
    </submittedName>
</protein>
<keyword evidence="3" id="KW-0731">Sigma factor</keyword>
<keyword evidence="4" id="KW-0804">Transcription</keyword>
<sequence length="194" mass="21967">MSGRNDNDNSQNAEPEVTRLLVAWSRGDARAAEQLTEVVYAQVRAIAGKHLRQFEGEVTLAPTELANELFLRLLSRDIDWRDRRHFFGVVVAAMRNLLIDVARARGSEKRGGGQIHVTLSSAEDHVSENSEPEMLNSALDALREIDPRKCEVIELTYFLGLKREEIAETLDVSLATVDRELRFARAWLKERLQA</sequence>